<name>D3VD43_XENNA</name>
<gene>
    <name evidence="1" type="ordered locus">XNC1_1849</name>
</gene>
<dbReference type="EMBL" id="FN667742">
    <property type="protein sequence ID" value="CBJ89909.1"/>
    <property type="molecule type" value="Genomic_DNA"/>
</dbReference>
<reference evidence="1 2" key="1">
    <citation type="journal article" date="2011" name="PLoS ONE">
        <title>The entomopathogenic bacterial endosymbionts xenorhabdus and photorhabdus: convergent lifestyles from divergent genomes.</title>
        <authorList>
            <person name="Chaston J.M."/>
            <person name="Suen G."/>
            <person name="Tucker S.L."/>
            <person name="Andersen A.W."/>
            <person name="Bhasin A."/>
            <person name="Bode E."/>
            <person name="Bode H.B."/>
            <person name="Brachmann A.O."/>
            <person name="Cowles C.E."/>
            <person name="Cowles K.N."/>
            <person name="Darby C."/>
            <person name="de Leon L."/>
            <person name="Drace K."/>
            <person name="Du Z."/>
            <person name="Givaudan A."/>
            <person name="Herbert Tran E.E."/>
            <person name="Jewell K.A."/>
            <person name="Knack J.J."/>
            <person name="Krasomil-Osterfeld K.C."/>
            <person name="Kukor R."/>
            <person name="Lanois A."/>
            <person name="Latreille P."/>
            <person name="Leimgruber N.K."/>
            <person name="Lipke C.M."/>
            <person name="Liu R."/>
            <person name="Lu X."/>
            <person name="Martens E.C."/>
            <person name="Marri P.R."/>
            <person name="Medigue C."/>
            <person name="Menard M.L."/>
            <person name="Miller N.M."/>
            <person name="Morales-Soto N."/>
            <person name="Norton S."/>
            <person name="Ogier J.C."/>
            <person name="Orchard S.S."/>
            <person name="Park D."/>
            <person name="Park Y."/>
            <person name="Qurollo B.A."/>
            <person name="Sugar D.R."/>
            <person name="Richards G.R."/>
            <person name="Rouy Z."/>
            <person name="Slominski B."/>
            <person name="Slominski K."/>
            <person name="Snyder H."/>
            <person name="Tjaden B.C."/>
            <person name="van der Hoeven R."/>
            <person name="Welch R.D."/>
            <person name="Wheeler C."/>
            <person name="Xiang B."/>
            <person name="Barbazuk B."/>
            <person name="Gaudriault S."/>
            <person name="Goodner B."/>
            <person name="Slater S.C."/>
            <person name="Forst S."/>
            <person name="Goldman B.S."/>
            <person name="Goodrich-Blair H."/>
        </authorList>
    </citation>
    <scope>NUCLEOTIDE SEQUENCE [LARGE SCALE GENOMIC DNA]</scope>
    <source>
        <strain evidence="2">ATCC 19061 / DSM 3370 / CCUG 14189 / LMG 1036 / NCIMB 9965 / AN6</strain>
    </source>
</reference>
<evidence type="ECO:0000313" key="1">
    <source>
        <dbReference type="EMBL" id="CBJ89909.1"/>
    </source>
</evidence>
<proteinExistence type="predicted"/>
<dbReference type="HOGENOM" id="CLU_2811506_0_0_6"/>
<dbReference type="AlphaFoldDB" id="D3VD43"/>
<dbReference type="Proteomes" id="UP000008075">
    <property type="component" value="Chromosome"/>
</dbReference>
<dbReference type="KEGG" id="xne:XNC1_1849"/>
<keyword evidence="2" id="KW-1185">Reference proteome</keyword>
<organism evidence="1 2">
    <name type="scientific">Xenorhabdus nematophila (strain ATCC 19061 / DSM 3370 / CCUG 14189 / LMG 1036 / NCIMB 9965 / AN6)</name>
    <dbReference type="NCBI Taxonomy" id="406817"/>
    <lineage>
        <taxon>Bacteria</taxon>
        <taxon>Pseudomonadati</taxon>
        <taxon>Pseudomonadota</taxon>
        <taxon>Gammaproteobacteria</taxon>
        <taxon>Enterobacterales</taxon>
        <taxon>Morganellaceae</taxon>
        <taxon>Xenorhabdus</taxon>
    </lineage>
</organism>
<protein>
    <submittedName>
        <fullName evidence="1">Uncharacterized protein</fullName>
    </submittedName>
</protein>
<sequence>MDLTQDRQPYTLHMLWVIYLKVSRDKHKSALKLKKQNPPTGKEEYIFSFYSPYVTYSTTEPNNPISTQLKANNTEQLITH</sequence>
<evidence type="ECO:0000313" key="2">
    <source>
        <dbReference type="Proteomes" id="UP000008075"/>
    </source>
</evidence>
<accession>D3VD43</accession>